<feature type="domain" description="Response regulatory" evidence="3">
    <location>
        <begin position="127"/>
        <end position="271"/>
    </location>
</feature>
<dbReference type="InterPro" id="IPR000160">
    <property type="entry name" value="GGDEF_dom"/>
</dbReference>
<evidence type="ECO:0000259" key="4">
    <source>
        <dbReference type="PROSITE" id="PS50887"/>
    </source>
</evidence>
<dbReference type="EC" id="2.7.7.65" evidence="1"/>
<dbReference type="PANTHER" id="PTHR45138">
    <property type="entry name" value="REGULATORY COMPONENTS OF SENSORY TRANSDUCTION SYSTEM"/>
    <property type="match status" value="1"/>
</dbReference>
<evidence type="ECO:0000256" key="2">
    <source>
        <dbReference type="PROSITE-ProRule" id="PRU00169"/>
    </source>
</evidence>
<evidence type="ECO:0000313" key="6">
    <source>
        <dbReference type="Proteomes" id="UP000198851"/>
    </source>
</evidence>
<gene>
    <name evidence="5" type="ORF">SAMN04488036_10112</name>
</gene>
<dbReference type="Proteomes" id="UP000198851">
    <property type="component" value="Unassembled WGS sequence"/>
</dbReference>
<dbReference type="RefSeq" id="WP_093318731.1">
    <property type="nucleotide sequence ID" value="NZ_FOSZ01000001.1"/>
</dbReference>
<evidence type="ECO:0000256" key="1">
    <source>
        <dbReference type="ARBA" id="ARBA00012528"/>
    </source>
</evidence>
<dbReference type="PROSITE" id="PS50110">
    <property type="entry name" value="RESPONSE_REGULATORY"/>
    <property type="match status" value="2"/>
</dbReference>
<sequence>MTGHILIVDSIATNRCVLRAKLAASFLEVRQAETGREALDMIRAEPPDLVILGGDLTDMSADHFLRHCAKAPDMAAVPLVVYGTGLSREERLTAMRAGADDALNTPIAEAPFLARIRCLLRARATIEGIKLQETAAQIPGLAEDDTPFDVPASLVVTSSQGAEATGWSAALKPLVPYRMRALPIGDAVRSMSLFAVPDAFVIGVNTDSPEEGLRFLAEIRARATTRHAAILVVLNREDDIARVNALDLGANDVMPAPFDPEEATLRLATILKRKKLTDRLSRSLERGLNAAVTDPLTGLYNRRYALPQLARIARHAHASDHDYAVMVADLDYFKRVNDQYGHAAGDVVLAEVARRLRSELKGGELIARIGGEEFLIVLPQTSAQAASERAHQLCEAVRKSPVYLRARDVRIPVTISIGVSLGADMAPDGPPPMTEADAVGLIDQADKALYNAKACGRDSVTITRPAA</sequence>
<accession>A0A1I3ZW18</accession>
<dbReference type="FunFam" id="3.30.70.270:FF:000001">
    <property type="entry name" value="Diguanylate cyclase domain protein"/>
    <property type="match status" value="1"/>
</dbReference>
<dbReference type="InterPro" id="IPR050469">
    <property type="entry name" value="Diguanylate_Cyclase"/>
</dbReference>
<dbReference type="NCBIfam" id="TIGR00254">
    <property type="entry name" value="GGDEF"/>
    <property type="match status" value="1"/>
</dbReference>
<dbReference type="PANTHER" id="PTHR45138:SF24">
    <property type="entry name" value="DIGUANYLATE CYCLASE DGCC-RELATED"/>
    <property type="match status" value="1"/>
</dbReference>
<reference evidence="6" key="1">
    <citation type="submission" date="2016-10" db="EMBL/GenBank/DDBJ databases">
        <authorList>
            <person name="Varghese N."/>
            <person name="Submissions S."/>
        </authorList>
    </citation>
    <scope>NUCLEOTIDE SEQUENCE [LARGE SCALE GENOMIC DNA]</scope>
    <source>
        <strain evidence="6">DSM 28453</strain>
    </source>
</reference>
<dbReference type="GO" id="GO:0005886">
    <property type="term" value="C:plasma membrane"/>
    <property type="evidence" value="ECO:0007669"/>
    <property type="project" value="TreeGrafter"/>
</dbReference>
<dbReference type="GO" id="GO:0043709">
    <property type="term" value="P:cell adhesion involved in single-species biofilm formation"/>
    <property type="evidence" value="ECO:0007669"/>
    <property type="project" value="TreeGrafter"/>
</dbReference>
<feature type="domain" description="GGDEF" evidence="4">
    <location>
        <begin position="321"/>
        <end position="465"/>
    </location>
</feature>
<dbReference type="STRING" id="1280847.SAMN04488036_10112"/>
<proteinExistence type="predicted"/>
<dbReference type="EMBL" id="FOSZ01000001">
    <property type="protein sequence ID" value="SFK48268.1"/>
    <property type="molecule type" value="Genomic_DNA"/>
</dbReference>
<keyword evidence="6" id="KW-1185">Reference proteome</keyword>
<dbReference type="CDD" id="cd01949">
    <property type="entry name" value="GGDEF"/>
    <property type="match status" value="1"/>
</dbReference>
<dbReference type="SUPFAM" id="SSF52172">
    <property type="entry name" value="CheY-like"/>
    <property type="match status" value="2"/>
</dbReference>
<dbReference type="Pfam" id="PF00072">
    <property type="entry name" value="Response_reg"/>
    <property type="match status" value="1"/>
</dbReference>
<dbReference type="GO" id="GO:1902201">
    <property type="term" value="P:negative regulation of bacterial-type flagellum-dependent cell motility"/>
    <property type="evidence" value="ECO:0007669"/>
    <property type="project" value="TreeGrafter"/>
</dbReference>
<dbReference type="SMART" id="SM00267">
    <property type="entry name" value="GGDEF"/>
    <property type="match status" value="1"/>
</dbReference>
<dbReference type="Gene3D" id="3.40.50.2300">
    <property type="match status" value="1"/>
</dbReference>
<dbReference type="GO" id="GO:0052621">
    <property type="term" value="F:diguanylate cyclase activity"/>
    <property type="evidence" value="ECO:0007669"/>
    <property type="project" value="UniProtKB-EC"/>
</dbReference>
<evidence type="ECO:0000259" key="3">
    <source>
        <dbReference type="PROSITE" id="PS50110"/>
    </source>
</evidence>
<dbReference type="SUPFAM" id="SSF55073">
    <property type="entry name" value="Nucleotide cyclase"/>
    <property type="match status" value="1"/>
</dbReference>
<comment type="caution">
    <text evidence="2">Lacks conserved residue(s) required for the propagation of feature annotation.</text>
</comment>
<protein>
    <recommendedName>
        <fullName evidence="1">diguanylate cyclase</fullName>
        <ecNumber evidence="1">2.7.7.65</ecNumber>
    </recommendedName>
</protein>
<evidence type="ECO:0000313" key="5">
    <source>
        <dbReference type="EMBL" id="SFK48268.1"/>
    </source>
</evidence>
<organism evidence="5 6">
    <name type="scientific">Shimia haliotis</name>
    <dbReference type="NCBI Taxonomy" id="1280847"/>
    <lineage>
        <taxon>Bacteria</taxon>
        <taxon>Pseudomonadati</taxon>
        <taxon>Pseudomonadota</taxon>
        <taxon>Alphaproteobacteria</taxon>
        <taxon>Rhodobacterales</taxon>
        <taxon>Roseobacteraceae</taxon>
    </lineage>
</organism>
<dbReference type="AlphaFoldDB" id="A0A1I3ZW18"/>
<dbReference type="InterPro" id="IPR011006">
    <property type="entry name" value="CheY-like_superfamily"/>
</dbReference>
<dbReference type="PROSITE" id="PS50887">
    <property type="entry name" value="GGDEF"/>
    <property type="match status" value="1"/>
</dbReference>
<dbReference type="Pfam" id="PF00990">
    <property type="entry name" value="GGDEF"/>
    <property type="match status" value="1"/>
</dbReference>
<dbReference type="InterPro" id="IPR001789">
    <property type="entry name" value="Sig_transdc_resp-reg_receiver"/>
</dbReference>
<dbReference type="Gene3D" id="3.30.70.270">
    <property type="match status" value="1"/>
</dbReference>
<dbReference type="InterPro" id="IPR029787">
    <property type="entry name" value="Nucleotide_cyclase"/>
</dbReference>
<dbReference type="OrthoDB" id="9812260at2"/>
<dbReference type="InterPro" id="IPR043128">
    <property type="entry name" value="Rev_trsase/Diguanyl_cyclase"/>
</dbReference>
<dbReference type="SMART" id="SM00448">
    <property type="entry name" value="REC"/>
    <property type="match status" value="1"/>
</dbReference>
<dbReference type="GO" id="GO:0000160">
    <property type="term" value="P:phosphorelay signal transduction system"/>
    <property type="evidence" value="ECO:0007669"/>
    <property type="project" value="InterPro"/>
</dbReference>
<name>A0A1I3ZW18_9RHOB</name>
<feature type="domain" description="Response regulatory" evidence="3">
    <location>
        <begin position="4"/>
        <end position="120"/>
    </location>
</feature>